<feature type="non-terminal residue" evidence="2">
    <location>
        <position position="1"/>
    </location>
</feature>
<dbReference type="AlphaFoldDB" id="A0A8J4D3H5"/>
<organism evidence="2 3">
    <name type="scientific">Volvox reticuliferus</name>
    <dbReference type="NCBI Taxonomy" id="1737510"/>
    <lineage>
        <taxon>Eukaryota</taxon>
        <taxon>Viridiplantae</taxon>
        <taxon>Chlorophyta</taxon>
        <taxon>core chlorophytes</taxon>
        <taxon>Chlorophyceae</taxon>
        <taxon>CS clade</taxon>
        <taxon>Chlamydomonadales</taxon>
        <taxon>Volvocaceae</taxon>
        <taxon>Volvox</taxon>
    </lineage>
</organism>
<feature type="compositionally biased region" description="Basic and acidic residues" evidence="1">
    <location>
        <begin position="62"/>
        <end position="71"/>
    </location>
</feature>
<feature type="non-terminal residue" evidence="2">
    <location>
        <position position="122"/>
    </location>
</feature>
<accession>A0A8J4D3H5</accession>
<feature type="compositionally biased region" description="Basic and acidic residues" evidence="1">
    <location>
        <begin position="91"/>
        <end position="115"/>
    </location>
</feature>
<evidence type="ECO:0000313" key="3">
    <source>
        <dbReference type="Proteomes" id="UP000722791"/>
    </source>
</evidence>
<reference evidence="2" key="1">
    <citation type="journal article" date="2021" name="Proc. Natl. Acad. Sci. U.S.A.">
        <title>Three genomes in the algal genus Volvox reveal the fate of a haploid sex-determining region after a transition to homothallism.</title>
        <authorList>
            <person name="Yamamoto K."/>
            <person name="Hamaji T."/>
            <person name="Kawai-Toyooka H."/>
            <person name="Matsuzaki R."/>
            <person name="Takahashi F."/>
            <person name="Nishimura Y."/>
            <person name="Kawachi M."/>
            <person name="Noguchi H."/>
            <person name="Minakuchi Y."/>
            <person name="Umen J.G."/>
            <person name="Toyoda A."/>
            <person name="Nozaki H."/>
        </authorList>
    </citation>
    <scope>NUCLEOTIDE SEQUENCE</scope>
    <source>
        <strain evidence="2">NIES-3785</strain>
    </source>
</reference>
<evidence type="ECO:0000313" key="2">
    <source>
        <dbReference type="EMBL" id="GIL94959.1"/>
    </source>
</evidence>
<gene>
    <name evidence="2" type="ORF">Vretimale_1064</name>
</gene>
<feature type="compositionally biased region" description="Low complexity" evidence="1">
    <location>
        <begin position="72"/>
        <end position="82"/>
    </location>
</feature>
<feature type="region of interest" description="Disordered" evidence="1">
    <location>
        <begin position="62"/>
        <end position="122"/>
    </location>
</feature>
<dbReference type="EMBL" id="BNCQ01000002">
    <property type="protein sequence ID" value="GIL94959.1"/>
    <property type="molecule type" value="Genomic_DNA"/>
</dbReference>
<dbReference type="Proteomes" id="UP000722791">
    <property type="component" value="Unassembled WGS sequence"/>
</dbReference>
<proteinExistence type="predicted"/>
<comment type="caution">
    <text evidence="2">The sequence shown here is derived from an EMBL/GenBank/DDBJ whole genome shotgun (WGS) entry which is preliminary data.</text>
</comment>
<protein>
    <submittedName>
        <fullName evidence="2">Uncharacterized protein</fullName>
    </submittedName>
</protein>
<name>A0A8J4D3H5_9CHLO</name>
<evidence type="ECO:0000256" key="1">
    <source>
        <dbReference type="SAM" id="MobiDB-lite"/>
    </source>
</evidence>
<sequence length="122" mass="13198">GLVREALATVTGAHAAEGSSLGGMQPGVVTRRSREEEEAQLAELRERMEGMPGSMPIDKEIRERREAEAAERTAALAAQREAVSSAARENIIQRHPETAERLGLHQHTVLREAHGAAEQAAE</sequence>